<keyword evidence="3" id="KW-0813">Transport</keyword>
<sequence>MKAIKHFVFWPPFLLVFAAAVLSFTNKDAFTGMANGANNWLIANFGWIFSLAGLLMVVVCIGVYFSKLGKVRIGGESAKPMLSFRNWFAITLTTTIAAGITFWGIAEPIYHLTTPPESLGLEPNSPQAAIFSMSTMYLHWTITPYAIYCIPALMFAFAYYNMKRPFSLGSTLAPLFGNKVDGKLGKTIDAVCLYTLALGMASAMGTSILNISGGVNYLTGMESSPLLWGIIAAVVMITFIISASTGLMKGIRILSDINFKLFLFIIVFMFVVGPTAFLLNLGTESFGNYLTNFFDKSLFTGAAGGDQWPQWWTTFYWANWFSWAAITALFLGRIAYGQTVRAVILVNFVLPAVFSGIWMTIFSGTSIYLQLKDGNLGDILTNSGPEALLYSVLATIPLAEFIIPVYLFIVFISFVTAADSTLAAMGGISSTGITPQSPEPAVLIKVIWGVTISVVAWVMISYAQIDGIKMLSNLGGVPAVILGLFIVVALIKVAKSPEKYDKTLEETIDEENQQKAG</sequence>
<evidence type="ECO:0000256" key="4">
    <source>
        <dbReference type="ARBA" id="ARBA00022475"/>
    </source>
</evidence>
<feature type="transmembrane region" description="Helical" evidence="8">
    <location>
        <begin position="315"/>
        <end position="336"/>
    </location>
</feature>
<evidence type="ECO:0000256" key="2">
    <source>
        <dbReference type="ARBA" id="ARBA00005658"/>
    </source>
</evidence>
<gene>
    <name evidence="9" type="ORF">ACFFIX_16345</name>
</gene>
<feature type="transmembrane region" description="Helical" evidence="8">
    <location>
        <begin position="388"/>
        <end position="415"/>
    </location>
</feature>
<feature type="transmembrane region" description="Helical" evidence="8">
    <location>
        <begin position="191"/>
        <end position="213"/>
    </location>
</feature>
<evidence type="ECO:0000256" key="1">
    <source>
        <dbReference type="ARBA" id="ARBA00004651"/>
    </source>
</evidence>
<reference evidence="9 10" key="1">
    <citation type="submission" date="2024-09" db="EMBL/GenBank/DDBJ databases">
        <authorList>
            <person name="Sun Q."/>
            <person name="Mori K."/>
        </authorList>
    </citation>
    <scope>NUCLEOTIDE SEQUENCE [LARGE SCALE GENOMIC DNA]</scope>
    <source>
        <strain evidence="9 10">CCM 7228</strain>
    </source>
</reference>
<feature type="transmembrane region" description="Helical" evidence="8">
    <location>
        <begin position="343"/>
        <end position="368"/>
    </location>
</feature>
<keyword evidence="4" id="KW-1003">Cell membrane</keyword>
<feature type="transmembrane region" description="Helical" evidence="8">
    <location>
        <begin position="142"/>
        <end position="160"/>
    </location>
</feature>
<feature type="transmembrane region" description="Helical" evidence="8">
    <location>
        <begin position="225"/>
        <end position="247"/>
    </location>
</feature>
<proteinExistence type="inferred from homology"/>
<evidence type="ECO:0000256" key="8">
    <source>
        <dbReference type="SAM" id="Phobius"/>
    </source>
</evidence>
<accession>A0ABV6GHR1</accession>
<dbReference type="EMBL" id="JBHLVO010000015">
    <property type="protein sequence ID" value="MFC0272998.1"/>
    <property type="molecule type" value="Genomic_DNA"/>
</dbReference>
<name>A0ABV6GHR1_9BACI</name>
<evidence type="ECO:0000313" key="10">
    <source>
        <dbReference type="Proteomes" id="UP001589854"/>
    </source>
</evidence>
<comment type="similarity">
    <text evidence="2">Belongs to the BCCT transporter (TC 2.A.15) family.</text>
</comment>
<comment type="subcellular location">
    <subcellularLocation>
        <location evidence="1">Cell membrane</location>
        <topology evidence="1">Multi-pass membrane protein</topology>
    </subcellularLocation>
</comment>
<comment type="caution">
    <text evidence="9">The sequence shown here is derived from an EMBL/GenBank/DDBJ whole genome shotgun (WGS) entry which is preliminary data.</text>
</comment>
<keyword evidence="6 8" id="KW-1133">Transmembrane helix</keyword>
<feature type="transmembrane region" description="Helical" evidence="8">
    <location>
        <begin position="259"/>
        <end position="279"/>
    </location>
</feature>
<dbReference type="Pfam" id="PF02028">
    <property type="entry name" value="BCCT"/>
    <property type="match status" value="1"/>
</dbReference>
<evidence type="ECO:0000313" key="9">
    <source>
        <dbReference type="EMBL" id="MFC0272998.1"/>
    </source>
</evidence>
<feature type="transmembrane region" description="Helical" evidence="8">
    <location>
        <begin position="442"/>
        <end position="463"/>
    </location>
</feature>
<evidence type="ECO:0000256" key="6">
    <source>
        <dbReference type="ARBA" id="ARBA00022989"/>
    </source>
</evidence>
<keyword evidence="5 8" id="KW-0812">Transmembrane</keyword>
<evidence type="ECO:0000256" key="7">
    <source>
        <dbReference type="ARBA" id="ARBA00023136"/>
    </source>
</evidence>
<dbReference type="PANTHER" id="PTHR30047:SF7">
    <property type="entry name" value="HIGH-AFFINITY CHOLINE TRANSPORT PROTEIN"/>
    <property type="match status" value="1"/>
</dbReference>
<protein>
    <submittedName>
        <fullName evidence="9">BCCT family transporter</fullName>
    </submittedName>
</protein>
<dbReference type="Proteomes" id="UP001589854">
    <property type="component" value="Unassembled WGS sequence"/>
</dbReference>
<feature type="transmembrane region" description="Helical" evidence="8">
    <location>
        <begin position="87"/>
        <end position="106"/>
    </location>
</feature>
<feature type="transmembrane region" description="Helical" evidence="8">
    <location>
        <begin position="47"/>
        <end position="66"/>
    </location>
</feature>
<dbReference type="RefSeq" id="WP_378935868.1">
    <property type="nucleotide sequence ID" value="NZ_JBHLVO010000015.1"/>
</dbReference>
<keyword evidence="7 8" id="KW-0472">Membrane</keyword>
<evidence type="ECO:0000256" key="3">
    <source>
        <dbReference type="ARBA" id="ARBA00022448"/>
    </source>
</evidence>
<organism evidence="9 10">
    <name type="scientific">Metabacillus herbersteinensis</name>
    <dbReference type="NCBI Taxonomy" id="283816"/>
    <lineage>
        <taxon>Bacteria</taxon>
        <taxon>Bacillati</taxon>
        <taxon>Bacillota</taxon>
        <taxon>Bacilli</taxon>
        <taxon>Bacillales</taxon>
        <taxon>Bacillaceae</taxon>
        <taxon>Metabacillus</taxon>
    </lineage>
</organism>
<dbReference type="InterPro" id="IPR000060">
    <property type="entry name" value="BCCT_transptr"/>
</dbReference>
<evidence type="ECO:0000256" key="5">
    <source>
        <dbReference type="ARBA" id="ARBA00022692"/>
    </source>
</evidence>
<keyword evidence="10" id="KW-1185">Reference proteome</keyword>
<feature type="transmembrane region" description="Helical" evidence="8">
    <location>
        <begin position="475"/>
        <end position="494"/>
    </location>
</feature>
<dbReference type="PANTHER" id="PTHR30047">
    <property type="entry name" value="HIGH-AFFINITY CHOLINE TRANSPORT PROTEIN-RELATED"/>
    <property type="match status" value="1"/>
</dbReference>